<proteinExistence type="predicted"/>
<keyword evidence="4" id="KW-1185">Reference proteome</keyword>
<evidence type="ECO:0000256" key="2">
    <source>
        <dbReference type="SAM" id="Phobius"/>
    </source>
</evidence>
<dbReference type="AlphaFoldDB" id="A0A2N9YGD3"/>
<feature type="coiled-coil region" evidence="1">
    <location>
        <begin position="120"/>
        <end position="154"/>
    </location>
</feature>
<keyword evidence="1" id="KW-0175">Coiled coil</keyword>
<gene>
    <name evidence="3" type="ORF">BLE401_12625</name>
</gene>
<organism evidence="3 4">
    <name type="scientific">Beggiatoa leptomitoformis</name>
    <dbReference type="NCBI Taxonomy" id="288004"/>
    <lineage>
        <taxon>Bacteria</taxon>
        <taxon>Pseudomonadati</taxon>
        <taxon>Pseudomonadota</taxon>
        <taxon>Gammaproteobacteria</taxon>
        <taxon>Thiotrichales</taxon>
        <taxon>Thiotrichaceae</taxon>
        <taxon>Beggiatoa</taxon>
    </lineage>
</organism>
<evidence type="ECO:0000313" key="3">
    <source>
        <dbReference type="EMBL" id="AUI69449.1"/>
    </source>
</evidence>
<dbReference type="OrthoDB" id="5629560at2"/>
<evidence type="ECO:0000313" key="4">
    <source>
        <dbReference type="Proteomes" id="UP000234271"/>
    </source>
</evidence>
<name>A0A2N9YGD3_9GAMM</name>
<dbReference type="RefSeq" id="WP_062153026.1">
    <property type="nucleotide sequence ID" value="NZ_CP012373.2"/>
</dbReference>
<sequence>MCNQHLADEHNMQEQWIKDDLANRLHKAEEAQKATQQALNAKNEQIKVVDAKLTRLKESRPNPANPLNTVAYYHWHNEKTRVDDRFNALKNEKEELLLTQVLQATVIQHLQNELTYSNDSTKLQQKIAALDTRLTLLKNNAKTVDRELIELKKTEPYWIKNPFSRDWLDKHQQLTATKNTLTIQEQQTINEKNRLEKLKTGGIAQFSPLNTLVNINDVLWNTFKSYQFSIIFLALAIIFGNLLQKGFWYFVIAKFASRAMPIRID</sequence>
<dbReference type="KEGG" id="blep:AL038_11645"/>
<dbReference type="Proteomes" id="UP000234271">
    <property type="component" value="Chromosome"/>
</dbReference>
<accession>A0A2N9YGD3</accession>
<feature type="transmembrane region" description="Helical" evidence="2">
    <location>
        <begin position="228"/>
        <end position="251"/>
    </location>
</feature>
<dbReference type="EMBL" id="CP018889">
    <property type="protein sequence ID" value="AUI69449.1"/>
    <property type="molecule type" value="Genomic_DNA"/>
</dbReference>
<protein>
    <submittedName>
        <fullName evidence="3">Uncharacterized protein</fullName>
    </submittedName>
</protein>
<keyword evidence="2" id="KW-1133">Transmembrane helix</keyword>
<keyword evidence="2" id="KW-0472">Membrane</keyword>
<reference evidence="4" key="1">
    <citation type="submission" date="2016-12" db="EMBL/GenBank/DDBJ databases">
        <title>Complete Genome Sequence of Beggiatoa leptomitiformis D-401.</title>
        <authorList>
            <person name="Fomenkov A."/>
            <person name="Vincze T."/>
            <person name="Grabovich M."/>
            <person name="Anton B.P."/>
            <person name="Dubinina G."/>
            <person name="Orlova M."/>
            <person name="Belousova E."/>
            <person name="Roberts R.J."/>
        </authorList>
    </citation>
    <scope>NUCLEOTIDE SEQUENCE [LARGE SCALE GENOMIC DNA]</scope>
    <source>
        <strain evidence="4">D-401</strain>
    </source>
</reference>
<evidence type="ECO:0000256" key="1">
    <source>
        <dbReference type="SAM" id="Coils"/>
    </source>
</evidence>
<keyword evidence="2" id="KW-0812">Transmembrane</keyword>
<feature type="coiled-coil region" evidence="1">
    <location>
        <begin position="18"/>
        <end position="59"/>
    </location>
</feature>
<dbReference type="STRING" id="288004.AL038_11645"/>